<feature type="compositionally biased region" description="Low complexity" evidence="1">
    <location>
        <begin position="335"/>
        <end position="347"/>
    </location>
</feature>
<keyword evidence="3" id="KW-1185">Reference proteome</keyword>
<feature type="region of interest" description="Disordered" evidence="1">
    <location>
        <begin position="413"/>
        <end position="433"/>
    </location>
</feature>
<evidence type="ECO:0000313" key="3">
    <source>
        <dbReference type="Proteomes" id="UP000467700"/>
    </source>
</evidence>
<dbReference type="OrthoDB" id="3060654at2759"/>
<dbReference type="AlphaFoldDB" id="A0A8S0W174"/>
<sequence>MSPPDDVFTRALAPPSETEESDSELSPEVPAQKELRTKLLACDQRSFLTGSAVADLQAAHIINAVQKSNYQMRKMRVEALLSQLRLHHPSQGWFLLDGPSNAILLEPGLRFQWDTYGTFCFEPAEPDAKAILHAMRQSNQDWRKRYEATRGAPVRPLDTTAPPFDHPHWDVVILHPHALLPDGQPILISQTRTFHLPGQPVPECGLSWKGWIPSIDRLCSMSEPHESFPPFTAQDVRKHFSCPSISTLAMITNAHWKLKHFMEKHGASATPRVQSTAALMSDLVTEIFYVPPGYPAIISIDTAVRDRSGGRQSATASTHYPGARRTTMLDPSDEASALASGSRSSGAPHFEASEAPEEEDEDGVTNTEFRLLSTQAQDPALDSRQRANAAMMMLFGTRRPANPYVERTQAIEALTNMPGDGDSGGYQPDQSDN</sequence>
<evidence type="ECO:0000256" key="1">
    <source>
        <dbReference type="SAM" id="MobiDB-lite"/>
    </source>
</evidence>
<feature type="compositionally biased region" description="Acidic residues" evidence="1">
    <location>
        <begin position="354"/>
        <end position="363"/>
    </location>
</feature>
<name>A0A8S0W174_CYCAE</name>
<dbReference type="EMBL" id="CACVBS010000053">
    <property type="protein sequence ID" value="CAA7266155.1"/>
    <property type="molecule type" value="Genomic_DNA"/>
</dbReference>
<organism evidence="2 3">
    <name type="scientific">Cyclocybe aegerita</name>
    <name type="common">Black poplar mushroom</name>
    <name type="synonym">Agrocybe aegerita</name>
    <dbReference type="NCBI Taxonomy" id="1973307"/>
    <lineage>
        <taxon>Eukaryota</taxon>
        <taxon>Fungi</taxon>
        <taxon>Dikarya</taxon>
        <taxon>Basidiomycota</taxon>
        <taxon>Agaricomycotina</taxon>
        <taxon>Agaricomycetes</taxon>
        <taxon>Agaricomycetidae</taxon>
        <taxon>Agaricales</taxon>
        <taxon>Agaricineae</taxon>
        <taxon>Bolbitiaceae</taxon>
        <taxon>Cyclocybe</taxon>
    </lineage>
</organism>
<accession>A0A8S0W174</accession>
<gene>
    <name evidence="2" type="ORF">AAE3_LOCUS8547</name>
</gene>
<feature type="region of interest" description="Disordered" evidence="1">
    <location>
        <begin position="305"/>
        <end position="365"/>
    </location>
</feature>
<comment type="caution">
    <text evidence="2">The sequence shown here is derived from an EMBL/GenBank/DDBJ whole genome shotgun (WGS) entry which is preliminary data.</text>
</comment>
<reference evidence="2 3" key="1">
    <citation type="submission" date="2020-01" db="EMBL/GenBank/DDBJ databases">
        <authorList>
            <person name="Gupta K D."/>
        </authorList>
    </citation>
    <scope>NUCLEOTIDE SEQUENCE [LARGE SCALE GENOMIC DNA]</scope>
</reference>
<proteinExistence type="predicted"/>
<evidence type="ECO:0000313" key="2">
    <source>
        <dbReference type="EMBL" id="CAA7266155.1"/>
    </source>
</evidence>
<dbReference type="Proteomes" id="UP000467700">
    <property type="component" value="Unassembled WGS sequence"/>
</dbReference>
<feature type="region of interest" description="Disordered" evidence="1">
    <location>
        <begin position="1"/>
        <end position="29"/>
    </location>
</feature>
<protein>
    <submittedName>
        <fullName evidence="2">Uncharacterized protein</fullName>
    </submittedName>
</protein>